<feature type="compositionally biased region" description="Basic and acidic residues" evidence="1">
    <location>
        <begin position="33"/>
        <end position="47"/>
    </location>
</feature>
<dbReference type="WBParaSite" id="PEQ_0000798001-mRNA-1">
    <property type="protein sequence ID" value="PEQ_0000798001-mRNA-1"/>
    <property type="gene ID" value="PEQ_0000798001"/>
</dbReference>
<accession>A0A914S0Y8</accession>
<proteinExistence type="predicted"/>
<organism evidence="2 3">
    <name type="scientific">Parascaris equorum</name>
    <name type="common">Equine roundworm</name>
    <dbReference type="NCBI Taxonomy" id="6256"/>
    <lineage>
        <taxon>Eukaryota</taxon>
        <taxon>Metazoa</taxon>
        <taxon>Ecdysozoa</taxon>
        <taxon>Nematoda</taxon>
        <taxon>Chromadorea</taxon>
        <taxon>Rhabditida</taxon>
        <taxon>Spirurina</taxon>
        <taxon>Ascaridomorpha</taxon>
        <taxon>Ascaridoidea</taxon>
        <taxon>Ascarididae</taxon>
        <taxon>Parascaris</taxon>
    </lineage>
</organism>
<feature type="compositionally biased region" description="Low complexity" evidence="1">
    <location>
        <begin position="51"/>
        <end position="60"/>
    </location>
</feature>
<evidence type="ECO:0000313" key="2">
    <source>
        <dbReference type="Proteomes" id="UP000887564"/>
    </source>
</evidence>
<evidence type="ECO:0000313" key="3">
    <source>
        <dbReference type="WBParaSite" id="PEQ_0000798001-mRNA-1"/>
    </source>
</evidence>
<name>A0A914S0Y8_PAREQ</name>
<evidence type="ECO:0000256" key="1">
    <source>
        <dbReference type="SAM" id="MobiDB-lite"/>
    </source>
</evidence>
<dbReference type="Proteomes" id="UP000887564">
    <property type="component" value="Unplaced"/>
</dbReference>
<reference evidence="3" key="1">
    <citation type="submission" date="2022-11" db="UniProtKB">
        <authorList>
            <consortium name="WormBaseParasite"/>
        </authorList>
    </citation>
    <scope>IDENTIFICATION</scope>
</reference>
<protein>
    <submittedName>
        <fullName evidence="3">RanBD1 domain-containing protein</fullName>
    </submittedName>
</protein>
<sequence length="257" mass="27805">MKTLSGNLAEGSGAEKAAPPPPAPIAHTTSTSKTKEKETPMSGEKKVQAKTTASTTPTSPAEKRKIFMASNKVSFKEGQHGVVLRDKDTAFAAVRLMLLKPDKGGQLQREFVGLRFEQNAKNDKIVHFSSSAFFLCLCPEFLGALASFFNIPKEDEDDTQLPQEMHTKTASADTAAASSKEVAIPAAAAGTLTMSCKMREVEVVLIEDANKPQQTQALILSFNCDLDAKHVSRFSCPFADLRMLLFDSCVMKTVSNT</sequence>
<feature type="region of interest" description="Disordered" evidence="1">
    <location>
        <begin position="1"/>
        <end position="64"/>
    </location>
</feature>
<keyword evidence="2" id="KW-1185">Reference proteome</keyword>
<dbReference type="AlphaFoldDB" id="A0A914S0Y8"/>